<dbReference type="Gene3D" id="2.40.30.30">
    <property type="entry name" value="Riboflavin kinase-like"/>
    <property type="match status" value="1"/>
</dbReference>
<evidence type="ECO:0000256" key="15">
    <source>
        <dbReference type="ARBA" id="ARBA00023268"/>
    </source>
</evidence>
<gene>
    <name evidence="17" type="ORF">EVA_16653</name>
</gene>
<dbReference type="InterPro" id="IPR023468">
    <property type="entry name" value="Riboflavin_kinase"/>
</dbReference>
<dbReference type="GO" id="GO:0009231">
    <property type="term" value="P:riboflavin biosynthetic process"/>
    <property type="evidence" value="ECO:0007669"/>
    <property type="project" value="InterPro"/>
</dbReference>
<dbReference type="SUPFAM" id="SSF52374">
    <property type="entry name" value="Nucleotidylyl transferase"/>
    <property type="match status" value="1"/>
</dbReference>
<name>J9FLC4_9ZZZZ</name>
<evidence type="ECO:0000256" key="4">
    <source>
        <dbReference type="ARBA" id="ARBA00012105"/>
    </source>
</evidence>
<protein>
    <recommendedName>
        <fullName evidence="6">Bifunctional riboflavin kinase/FMN adenylyltransferase</fullName>
        <ecNumber evidence="4">2.7.1.26</ecNumber>
        <ecNumber evidence="5">2.7.7.2</ecNumber>
    </recommendedName>
</protein>
<dbReference type="NCBIfam" id="NF004162">
    <property type="entry name" value="PRK05627.1-5"/>
    <property type="match status" value="1"/>
</dbReference>
<dbReference type="InterPro" id="IPR015864">
    <property type="entry name" value="FAD_synthase"/>
</dbReference>
<dbReference type="FunFam" id="3.40.50.620:FF:000021">
    <property type="entry name" value="Riboflavin biosynthesis protein"/>
    <property type="match status" value="1"/>
</dbReference>
<proteinExistence type="inferred from homology"/>
<feature type="domain" description="Riboflavin kinase" evidence="16">
    <location>
        <begin position="169"/>
        <end position="295"/>
    </location>
</feature>
<sequence>MAYCATIGFFDGVHQGHRFLLQQVAQAARDRGLSTMAITFGEHPRQTLQSDYQPLLLTTPNEKLNLLSSCGLDACTVLHFTKEMAEVSAYDFMKEYLYNRFRVRCLVIGYDHHFGRRSNEGFEDYKAYGQEIGIEVLLATPLQNEEFTVSSSVIRRFLTAGNVEKAQQCLERPYHLHGTVSTGHQMGRKLGFPTANLILEHPYLLVPAHGVYAIYAETEGKRYPAMLNIGCRPTVNNGKNNTIEAHLFGFDGNLYGKELTLYFMHRLREEKKFESLEQLQAQLKIDAEQTLQLLSPC</sequence>
<keyword evidence="14" id="KW-0067">ATP-binding</keyword>
<dbReference type="UniPathway" id="UPA00276">
    <property type="reaction ID" value="UER00406"/>
</dbReference>
<keyword evidence="12" id="KW-0418">Kinase</keyword>
<organism evidence="17">
    <name type="scientific">gut metagenome</name>
    <dbReference type="NCBI Taxonomy" id="749906"/>
    <lineage>
        <taxon>unclassified sequences</taxon>
        <taxon>metagenomes</taxon>
        <taxon>organismal metagenomes</taxon>
    </lineage>
</organism>
<reference evidence="17" key="1">
    <citation type="journal article" date="2012" name="PLoS ONE">
        <title>Gene sets for utilization of primary and secondary nutrition supplies in the distal gut of endangered iberian lynx.</title>
        <authorList>
            <person name="Alcaide M."/>
            <person name="Messina E."/>
            <person name="Richter M."/>
            <person name="Bargiela R."/>
            <person name="Peplies J."/>
            <person name="Huws S.A."/>
            <person name="Newbold C.J."/>
            <person name="Golyshin P.N."/>
            <person name="Simon M.A."/>
            <person name="Lopez G."/>
            <person name="Yakimov M.M."/>
            <person name="Ferrer M."/>
        </authorList>
    </citation>
    <scope>NUCLEOTIDE SEQUENCE</scope>
</reference>
<keyword evidence="10" id="KW-0548">Nucleotidyltransferase</keyword>
<evidence type="ECO:0000256" key="6">
    <source>
        <dbReference type="ARBA" id="ARBA00018483"/>
    </source>
</evidence>
<dbReference type="PANTHER" id="PTHR22749:SF6">
    <property type="entry name" value="RIBOFLAVIN KINASE"/>
    <property type="match status" value="1"/>
</dbReference>
<evidence type="ECO:0000256" key="3">
    <source>
        <dbReference type="ARBA" id="ARBA00010214"/>
    </source>
</evidence>
<evidence type="ECO:0000256" key="5">
    <source>
        <dbReference type="ARBA" id="ARBA00012393"/>
    </source>
</evidence>
<dbReference type="GO" id="GO:0009398">
    <property type="term" value="P:FMN biosynthetic process"/>
    <property type="evidence" value="ECO:0007669"/>
    <property type="project" value="UniProtKB-UniPathway"/>
</dbReference>
<dbReference type="SMART" id="SM00904">
    <property type="entry name" value="Flavokinase"/>
    <property type="match status" value="1"/>
</dbReference>
<evidence type="ECO:0000256" key="1">
    <source>
        <dbReference type="ARBA" id="ARBA00004726"/>
    </source>
</evidence>
<dbReference type="Gene3D" id="3.40.50.620">
    <property type="entry name" value="HUPs"/>
    <property type="match status" value="1"/>
</dbReference>
<dbReference type="FunFam" id="2.40.30.30:FF:000003">
    <property type="entry name" value="Riboflavin biosynthesis protein"/>
    <property type="match status" value="1"/>
</dbReference>
<evidence type="ECO:0000256" key="2">
    <source>
        <dbReference type="ARBA" id="ARBA00005201"/>
    </source>
</evidence>
<dbReference type="GO" id="GO:0003919">
    <property type="term" value="F:FMN adenylyltransferase activity"/>
    <property type="evidence" value="ECO:0007669"/>
    <property type="project" value="UniProtKB-EC"/>
</dbReference>
<keyword evidence="11" id="KW-0547">Nucleotide-binding</keyword>
<keyword evidence="9" id="KW-0808">Transferase</keyword>
<dbReference type="InterPro" id="IPR002606">
    <property type="entry name" value="Riboflavin_kinase_bac"/>
</dbReference>
<evidence type="ECO:0000256" key="13">
    <source>
        <dbReference type="ARBA" id="ARBA00022827"/>
    </source>
</evidence>
<dbReference type="GO" id="GO:0008531">
    <property type="term" value="F:riboflavin kinase activity"/>
    <property type="evidence" value="ECO:0007669"/>
    <property type="project" value="UniProtKB-EC"/>
</dbReference>
<dbReference type="AlphaFoldDB" id="J9FLC4"/>
<evidence type="ECO:0000256" key="11">
    <source>
        <dbReference type="ARBA" id="ARBA00022741"/>
    </source>
</evidence>
<accession>J9FLC4</accession>
<comment type="pathway">
    <text evidence="2">Cofactor biosynthesis; FMN biosynthesis; FMN from riboflavin (ATP route): step 1/1.</text>
</comment>
<dbReference type="EMBL" id="AMCI01005923">
    <property type="protein sequence ID" value="EJW95223.1"/>
    <property type="molecule type" value="Genomic_DNA"/>
</dbReference>
<dbReference type="SUPFAM" id="SSF82114">
    <property type="entry name" value="Riboflavin kinase-like"/>
    <property type="match status" value="1"/>
</dbReference>
<dbReference type="InterPro" id="IPR015865">
    <property type="entry name" value="Riboflavin_kinase_bac/euk"/>
</dbReference>
<comment type="caution">
    <text evidence="17">The sequence shown here is derived from an EMBL/GenBank/DDBJ whole genome shotgun (WGS) entry which is preliminary data.</text>
</comment>
<evidence type="ECO:0000256" key="7">
    <source>
        <dbReference type="ARBA" id="ARBA00022630"/>
    </source>
</evidence>
<keyword evidence="8" id="KW-0288">FMN</keyword>
<dbReference type="CDD" id="cd02064">
    <property type="entry name" value="FAD_synthetase_N"/>
    <property type="match status" value="1"/>
</dbReference>
<keyword evidence="15" id="KW-0511">Multifunctional enzyme</keyword>
<dbReference type="NCBIfam" id="TIGR00083">
    <property type="entry name" value="ribF"/>
    <property type="match status" value="1"/>
</dbReference>
<comment type="similarity">
    <text evidence="3">Belongs to the RibF family.</text>
</comment>
<dbReference type="GO" id="GO:0006747">
    <property type="term" value="P:FAD biosynthetic process"/>
    <property type="evidence" value="ECO:0007669"/>
    <property type="project" value="UniProtKB-UniPathway"/>
</dbReference>
<dbReference type="GO" id="GO:0005524">
    <property type="term" value="F:ATP binding"/>
    <property type="evidence" value="ECO:0007669"/>
    <property type="project" value="UniProtKB-KW"/>
</dbReference>
<keyword evidence="13" id="KW-0274">FAD</keyword>
<comment type="pathway">
    <text evidence="1">Cofactor biosynthesis; FAD biosynthesis; FAD from FMN: step 1/1.</text>
</comment>
<dbReference type="Pfam" id="PF01687">
    <property type="entry name" value="Flavokinase"/>
    <property type="match status" value="1"/>
</dbReference>
<evidence type="ECO:0000259" key="16">
    <source>
        <dbReference type="SMART" id="SM00904"/>
    </source>
</evidence>
<keyword evidence="7" id="KW-0285">Flavoprotein</keyword>
<evidence type="ECO:0000256" key="12">
    <source>
        <dbReference type="ARBA" id="ARBA00022777"/>
    </source>
</evidence>
<dbReference type="InterPro" id="IPR023465">
    <property type="entry name" value="Riboflavin_kinase_dom_sf"/>
</dbReference>
<evidence type="ECO:0000256" key="10">
    <source>
        <dbReference type="ARBA" id="ARBA00022695"/>
    </source>
</evidence>
<evidence type="ECO:0000256" key="14">
    <source>
        <dbReference type="ARBA" id="ARBA00022840"/>
    </source>
</evidence>
<evidence type="ECO:0000313" key="17">
    <source>
        <dbReference type="EMBL" id="EJW95223.1"/>
    </source>
</evidence>
<dbReference type="PIRSF" id="PIRSF004491">
    <property type="entry name" value="FAD_Synth"/>
    <property type="match status" value="1"/>
</dbReference>
<dbReference type="PANTHER" id="PTHR22749">
    <property type="entry name" value="RIBOFLAVIN KINASE/FMN ADENYLYLTRANSFERASE"/>
    <property type="match status" value="1"/>
</dbReference>
<dbReference type="EC" id="2.7.7.2" evidence="5"/>
<dbReference type="Pfam" id="PF06574">
    <property type="entry name" value="FAD_syn"/>
    <property type="match status" value="1"/>
</dbReference>
<dbReference type="UniPathway" id="UPA00277">
    <property type="reaction ID" value="UER00407"/>
</dbReference>
<evidence type="ECO:0000256" key="9">
    <source>
        <dbReference type="ARBA" id="ARBA00022679"/>
    </source>
</evidence>
<dbReference type="EC" id="2.7.1.26" evidence="4"/>
<dbReference type="InterPro" id="IPR014729">
    <property type="entry name" value="Rossmann-like_a/b/a_fold"/>
</dbReference>
<evidence type="ECO:0000256" key="8">
    <source>
        <dbReference type="ARBA" id="ARBA00022643"/>
    </source>
</evidence>